<proteinExistence type="predicted"/>
<feature type="transmembrane region" description="Helical" evidence="1">
    <location>
        <begin position="6"/>
        <end position="27"/>
    </location>
</feature>
<reference evidence="2" key="1">
    <citation type="submission" date="2021-12" db="EMBL/GenBank/DDBJ databases">
        <authorList>
            <person name="Martin H S."/>
        </authorList>
    </citation>
    <scope>NUCLEOTIDE SEQUENCE</scope>
</reference>
<evidence type="ECO:0000313" key="2">
    <source>
        <dbReference type="EMBL" id="CAH0714855.1"/>
    </source>
</evidence>
<name>A0A8J9Y692_9NEOP</name>
<sequence length="103" mass="11767">MLLKILILLTTLVCYECTLFSSFWAPLFNPRILNYKVDIPFNPDSGKKFRDDFQSKHGFRGETLIANLGNGKGPEGYSQNKDLGDVKFSYTYKNADKNSKYIS</sequence>
<dbReference type="OrthoDB" id="6617171at2759"/>
<keyword evidence="1" id="KW-0812">Transmembrane</keyword>
<keyword evidence="1" id="KW-1133">Transmembrane helix</keyword>
<dbReference type="Proteomes" id="UP000838878">
    <property type="component" value="Chromosome 10"/>
</dbReference>
<dbReference type="EMBL" id="OV170230">
    <property type="protein sequence ID" value="CAH0714855.1"/>
    <property type="molecule type" value="Genomic_DNA"/>
</dbReference>
<dbReference type="AlphaFoldDB" id="A0A8J9Y692"/>
<organism evidence="2 3">
    <name type="scientific">Brenthis ino</name>
    <name type="common">lesser marbled fritillary</name>
    <dbReference type="NCBI Taxonomy" id="405034"/>
    <lineage>
        <taxon>Eukaryota</taxon>
        <taxon>Metazoa</taxon>
        <taxon>Ecdysozoa</taxon>
        <taxon>Arthropoda</taxon>
        <taxon>Hexapoda</taxon>
        <taxon>Insecta</taxon>
        <taxon>Pterygota</taxon>
        <taxon>Neoptera</taxon>
        <taxon>Endopterygota</taxon>
        <taxon>Lepidoptera</taxon>
        <taxon>Glossata</taxon>
        <taxon>Ditrysia</taxon>
        <taxon>Papilionoidea</taxon>
        <taxon>Nymphalidae</taxon>
        <taxon>Heliconiinae</taxon>
        <taxon>Argynnini</taxon>
        <taxon>Brenthis</taxon>
    </lineage>
</organism>
<evidence type="ECO:0000313" key="3">
    <source>
        <dbReference type="Proteomes" id="UP000838878"/>
    </source>
</evidence>
<feature type="non-terminal residue" evidence="2">
    <location>
        <position position="103"/>
    </location>
</feature>
<keyword evidence="3" id="KW-1185">Reference proteome</keyword>
<evidence type="ECO:0000256" key="1">
    <source>
        <dbReference type="SAM" id="Phobius"/>
    </source>
</evidence>
<accession>A0A8J9Y692</accession>
<gene>
    <name evidence="2" type="ORF">BINO364_LOCUS1869</name>
</gene>
<keyword evidence="1" id="KW-0472">Membrane</keyword>
<protein>
    <submittedName>
        <fullName evidence="2">Uncharacterized protein</fullName>
    </submittedName>
</protein>